<dbReference type="InterPro" id="IPR036397">
    <property type="entry name" value="RNaseH_sf"/>
</dbReference>
<comment type="caution">
    <text evidence="4">The sequence shown here is derived from an EMBL/GenBank/DDBJ whole genome shotgun (WGS) entry which is preliminary data.</text>
</comment>
<comment type="subcellular location">
    <subcellularLocation>
        <location evidence="1">Nucleus</location>
    </subcellularLocation>
</comment>
<dbReference type="InterPro" id="IPR009057">
    <property type="entry name" value="Homeodomain-like_sf"/>
</dbReference>
<evidence type="ECO:0000256" key="2">
    <source>
        <dbReference type="ARBA" id="ARBA00022724"/>
    </source>
</evidence>
<dbReference type="Gene3D" id="1.10.10.10">
    <property type="entry name" value="Winged helix-like DNA-binding domain superfamily/Winged helix DNA-binding domain"/>
    <property type="match status" value="1"/>
</dbReference>
<organism evidence="4 5">
    <name type="scientific">Meloidogyne enterolobii</name>
    <name type="common">Root-knot nematode worm</name>
    <name type="synonym">Meloidogyne mayaguensis</name>
    <dbReference type="NCBI Taxonomy" id="390850"/>
    <lineage>
        <taxon>Eukaryota</taxon>
        <taxon>Metazoa</taxon>
        <taxon>Ecdysozoa</taxon>
        <taxon>Nematoda</taxon>
        <taxon>Chromadorea</taxon>
        <taxon>Rhabditida</taxon>
        <taxon>Tylenchina</taxon>
        <taxon>Tylenchomorpha</taxon>
        <taxon>Tylenchoidea</taxon>
        <taxon>Meloidogynidae</taxon>
        <taxon>Meloidogyninae</taxon>
        <taxon>Meloidogyne</taxon>
    </lineage>
</organism>
<sequence length="340" mass="39589">MSNNRDSIISLYLKNVRQCDIARRLDICRKLVSKTIKRYQELGNTQDRPRSGRPVTAVTPENVNKVRCRIRRFSEQSMRKMSSDLGISSRSLRRIVKVKLGLRSYKISRGHFLNDRMKHQRLQKCRKIKRLVAAGRLNKVLFTDEKIFTIQPRHNSQNHRQLLRKKGLAAKLVERSLFPRSVMVWGGICATGKTPLVFIERNVKINATVYQNDILRGVVHPWAREHFGENQFSLQQDWAPAHGAKTTIQLCEELFPGFWGKDIWPSNSPDLNPMDYSIWSILEQKVCRKRYATTEQLKVVLERAWNEITDEQCATIVNNFHKRLNACISVRGGHFEQLLK</sequence>
<dbReference type="Pfam" id="PF00292">
    <property type="entry name" value="PAX"/>
    <property type="match status" value="1"/>
</dbReference>
<proteinExistence type="predicted"/>
<dbReference type="OrthoDB" id="5820972at2759"/>
<dbReference type="EMBL" id="CAJEWN010000442">
    <property type="protein sequence ID" value="CAD2182725.1"/>
    <property type="molecule type" value="Genomic_DNA"/>
</dbReference>
<dbReference type="InterPro" id="IPR036388">
    <property type="entry name" value="WH-like_DNA-bd_sf"/>
</dbReference>
<gene>
    <name evidence="4" type="ORF">MENT_LOCUS34966</name>
</gene>
<evidence type="ECO:0000259" key="3">
    <source>
        <dbReference type="Pfam" id="PF00292"/>
    </source>
</evidence>
<dbReference type="Proteomes" id="UP000580250">
    <property type="component" value="Unassembled WGS sequence"/>
</dbReference>
<reference evidence="4 5" key="1">
    <citation type="submission" date="2020-08" db="EMBL/GenBank/DDBJ databases">
        <authorList>
            <person name="Koutsovoulos G."/>
            <person name="Danchin GJ E."/>
        </authorList>
    </citation>
    <scope>NUCLEOTIDE SEQUENCE [LARGE SCALE GENOMIC DNA]</scope>
</reference>
<accession>A0A6V7W6A8</accession>
<dbReference type="Gene3D" id="3.30.420.10">
    <property type="entry name" value="Ribonuclease H-like superfamily/Ribonuclease H"/>
    <property type="match status" value="1"/>
</dbReference>
<evidence type="ECO:0000256" key="1">
    <source>
        <dbReference type="ARBA" id="ARBA00004123"/>
    </source>
</evidence>
<keyword evidence="2" id="KW-0563">Paired box</keyword>
<feature type="domain" description="Paired" evidence="3">
    <location>
        <begin position="5"/>
        <end position="67"/>
    </location>
</feature>
<dbReference type="PANTHER" id="PTHR46068:SF1">
    <property type="entry name" value="TRANSPOSASE IS30-LIKE HTH DOMAIN-CONTAINING PROTEIN"/>
    <property type="match status" value="1"/>
</dbReference>
<dbReference type="SUPFAM" id="SSF46689">
    <property type="entry name" value="Homeodomain-like"/>
    <property type="match status" value="1"/>
</dbReference>
<protein>
    <recommendedName>
        <fullName evidence="3">Paired domain-containing protein</fullName>
    </recommendedName>
</protein>
<evidence type="ECO:0000313" key="4">
    <source>
        <dbReference type="EMBL" id="CAD2182725.1"/>
    </source>
</evidence>
<dbReference type="GO" id="GO:0006355">
    <property type="term" value="P:regulation of DNA-templated transcription"/>
    <property type="evidence" value="ECO:0007669"/>
    <property type="project" value="InterPro"/>
</dbReference>
<name>A0A6V7W6A8_MELEN</name>
<dbReference type="PANTHER" id="PTHR46068">
    <property type="entry name" value="PROTEIN CBG27172"/>
    <property type="match status" value="1"/>
</dbReference>
<dbReference type="GO" id="GO:0005634">
    <property type="term" value="C:nucleus"/>
    <property type="evidence" value="ECO:0007669"/>
    <property type="project" value="UniProtKB-SubCell"/>
</dbReference>
<evidence type="ECO:0000313" key="5">
    <source>
        <dbReference type="Proteomes" id="UP000580250"/>
    </source>
</evidence>
<dbReference type="InterPro" id="IPR001523">
    <property type="entry name" value="Paired_dom"/>
</dbReference>
<dbReference type="AlphaFoldDB" id="A0A6V7W6A8"/>
<dbReference type="GO" id="GO:0003677">
    <property type="term" value="F:DNA binding"/>
    <property type="evidence" value="ECO:0007669"/>
    <property type="project" value="InterPro"/>
</dbReference>